<dbReference type="InterPro" id="IPR013731">
    <property type="entry name" value="OapA_N"/>
</dbReference>
<evidence type="ECO:0000313" key="4">
    <source>
        <dbReference type="EMBL" id="VTP63509.1"/>
    </source>
</evidence>
<dbReference type="NCBIfam" id="NF008652">
    <property type="entry name" value="PRK11649.1"/>
    <property type="match status" value="1"/>
</dbReference>
<name>A0A4U9HMH1_SERRU</name>
<dbReference type="SUPFAM" id="SSF51261">
    <property type="entry name" value="Duplicated hybrid motif"/>
    <property type="match status" value="1"/>
</dbReference>
<keyword evidence="1" id="KW-0645">Protease</keyword>
<feature type="domain" description="LysM" evidence="3">
    <location>
        <begin position="97"/>
        <end position="142"/>
    </location>
</feature>
<dbReference type="FunFam" id="3.10.450.350:FF:000001">
    <property type="entry name" value="Murein DD-endopeptidase MepM"/>
    <property type="match status" value="1"/>
</dbReference>
<dbReference type="Gene3D" id="3.10.450.350">
    <property type="match status" value="2"/>
</dbReference>
<dbReference type="Pfam" id="PF08525">
    <property type="entry name" value="OapA_N"/>
    <property type="match status" value="1"/>
</dbReference>
<feature type="transmembrane region" description="Helical" evidence="2">
    <location>
        <begin position="21"/>
        <end position="39"/>
    </location>
</feature>
<dbReference type="GO" id="GO:0006508">
    <property type="term" value="P:proteolysis"/>
    <property type="evidence" value="ECO:0007669"/>
    <property type="project" value="UniProtKB-KW"/>
</dbReference>
<dbReference type="InterPro" id="IPR045834">
    <property type="entry name" value="Csd3_N2"/>
</dbReference>
<reference evidence="4 5" key="1">
    <citation type="submission" date="2019-05" db="EMBL/GenBank/DDBJ databases">
        <authorList>
            <consortium name="Pathogen Informatics"/>
        </authorList>
    </citation>
    <scope>NUCLEOTIDE SEQUENCE [LARGE SCALE GENOMIC DNA]</scope>
    <source>
        <strain evidence="4 5">NCTC12971</strain>
    </source>
</reference>
<dbReference type="InterPro" id="IPR011055">
    <property type="entry name" value="Dup_hybrid_motif"/>
</dbReference>
<protein>
    <submittedName>
        <fullName evidence="4">Putative peptidase</fullName>
    </submittedName>
</protein>
<dbReference type="InterPro" id="IPR018392">
    <property type="entry name" value="LysM"/>
</dbReference>
<dbReference type="Pfam" id="PF19425">
    <property type="entry name" value="Csd3_N2"/>
    <property type="match status" value="1"/>
</dbReference>
<evidence type="ECO:0000256" key="1">
    <source>
        <dbReference type="ARBA" id="ARBA00023049"/>
    </source>
</evidence>
<dbReference type="CDD" id="cd00118">
    <property type="entry name" value="LysM"/>
    <property type="match status" value="1"/>
</dbReference>
<proteinExistence type="predicted"/>
<dbReference type="EMBL" id="LR590463">
    <property type="protein sequence ID" value="VTP63509.1"/>
    <property type="molecule type" value="Genomic_DNA"/>
</dbReference>
<keyword evidence="2" id="KW-0812">Transmembrane</keyword>
<keyword evidence="2" id="KW-0472">Membrane</keyword>
<evidence type="ECO:0000259" key="3">
    <source>
        <dbReference type="PROSITE" id="PS51782"/>
    </source>
</evidence>
<evidence type="ECO:0000313" key="5">
    <source>
        <dbReference type="Proteomes" id="UP000307968"/>
    </source>
</evidence>
<evidence type="ECO:0000256" key="2">
    <source>
        <dbReference type="SAM" id="Phobius"/>
    </source>
</evidence>
<dbReference type="PROSITE" id="PS51782">
    <property type="entry name" value="LYSM"/>
    <property type="match status" value="1"/>
</dbReference>
<sequence>MQQIVRTIALAYNNLPRPHRVMLGSLTVVTLAVAVWRPFVYHPDHNPIVKNVELESSQLHSLLPEASEPIDIDQPTPDDDIPQDELDQKVAGEEGVHEYVVSTGDTLSSILTQYGIDMSDVTLLASQNRDLRNLKIGQQLSWTVNDTGDLQTLTWEVSRRETRTYERVGNNFKSSEETQEGEWSNKVISGRLNGSFVASASAAGLSRSEISAVTKALQWQLDFRKLRKGDQFAVLMSREHFEGKREQSQLLGVRMRTGGKNYYAIRAEDGKFYDRQGSGLARGFMRFPTIKQFRISSNFNPRRVNPVTGRIAPHKASILPCRSARRCWRWAMAKWLSPSAAARRATMWRSATVANTPRAICT</sequence>
<dbReference type="AlphaFoldDB" id="A0A4U9HMH1"/>
<accession>A0A4U9HMH1</accession>
<dbReference type="Pfam" id="PF01476">
    <property type="entry name" value="LysM"/>
    <property type="match status" value="1"/>
</dbReference>
<dbReference type="SMART" id="SM00257">
    <property type="entry name" value="LysM"/>
    <property type="match status" value="1"/>
</dbReference>
<keyword evidence="2" id="KW-1133">Transmembrane helix</keyword>
<keyword evidence="1" id="KW-0482">Metalloprotease</keyword>
<keyword evidence="1" id="KW-0378">Hydrolase</keyword>
<dbReference type="Proteomes" id="UP000307968">
    <property type="component" value="Chromosome"/>
</dbReference>
<gene>
    <name evidence="4" type="ORF">NCTC12971_03187</name>
</gene>
<dbReference type="GO" id="GO:0008237">
    <property type="term" value="F:metallopeptidase activity"/>
    <property type="evidence" value="ECO:0007669"/>
    <property type="project" value="UniProtKB-KW"/>
</dbReference>
<organism evidence="4 5">
    <name type="scientific">Serratia rubidaea</name>
    <name type="common">Serratia marinorubra</name>
    <dbReference type="NCBI Taxonomy" id="61652"/>
    <lineage>
        <taxon>Bacteria</taxon>
        <taxon>Pseudomonadati</taxon>
        <taxon>Pseudomonadota</taxon>
        <taxon>Gammaproteobacteria</taxon>
        <taxon>Enterobacterales</taxon>
        <taxon>Yersiniaceae</taxon>
        <taxon>Serratia</taxon>
    </lineage>
</organism>